<evidence type="ECO:0000313" key="11">
    <source>
        <dbReference type="Proteomes" id="UP001187682"/>
    </source>
</evidence>
<dbReference type="PROSITE" id="PS50294">
    <property type="entry name" value="WD_REPEATS_REGION"/>
    <property type="match status" value="4"/>
</dbReference>
<comment type="function">
    <text evidence="6 8">Involved in pre-mRNA splicing and required for cell cycle progression at G2/M.</text>
</comment>
<evidence type="ECO:0000256" key="7">
    <source>
        <dbReference type="PROSITE-ProRule" id="PRU00221"/>
    </source>
</evidence>
<evidence type="ECO:0000256" key="3">
    <source>
        <dbReference type="ARBA" id="ARBA00022737"/>
    </source>
</evidence>
<dbReference type="PRINTS" id="PR00320">
    <property type="entry name" value="GPROTEINBRPT"/>
</dbReference>
<dbReference type="InterPro" id="IPR019775">
    <property type="entry name" value="WD40_repeat_CS"/>
</dbReference>
<dbReference type="SMART" id="SM00320">
    <property type="entry name" value="WD40"/>
    <property type="match status" value="7"/>
</dbReference>
<dbReference type="GO" id="GO:0000974">
    <property type="term" value="C:Prp19 complex"/>
    <property type="evidence" value="ECO:0007669"/>
    <property type="project" value="TreeGrafter"/>
</dbReference>
<name>A0AAE8SRL0_9PEZI</name>
<keyword evidence="4 8" id="KW-0508">mRNA splicing</keyword>
<dbReference type="InterPro" id="IPR001680">
    <property type="entry name" value="WD40_rpt"/>
</dbReference>
<proteinExistence type="inferred from homology"/>
<feature type="compositionally biased region" description="Polar residues" evidence="9">
    <location>
        <begin position="127"/>
        <end position="139"/>
    </location>
</feature>
<evidence type="ECO:0000256" key="4">
    <source>
        <dbReference type="ARBA" id="ARBA00023187"/>
    </source>
</evidence>
<feature type="region of interest" description="Disordered" evidence="9">
    <location>
        <begin position="1"/>
        <end position="49"/>
    </location>
</feature>
<dbReference type="GO" id="GO:0071011">
    <property type="term" value="C:precatalytic spliceosome"/>
    <property type="evidence" value="ECO:0007669"/>
    <property type="project" value="TreeGrafter"/>
</dbReference>
<accession>A0AAE8SRL0</accession>
<dbReference type="PANTHER" id="PTHR19923">
    <property type="entry name" value="WD40 REPEAT PROTEINPRL1/PRL2-RELATED"/>
    <property type="match status" value="1"/>
</dbReference>
<feature type="repeat" description="WD" evidence="7">
    <location>
        <begin position="279"/>
        <end position="320"/>
    </location>
</feature>
<dbReference type="PROSITE" id="PS50082">
    <property type="entry name" value="WD_REPEATS_2"/>
    <property type="match status" value="5"/>
</dbReference>
<evidence type="ECO:0000256" key="1">
    <source>
        <dbReference type="ARBA" id="ARBA00022574"/>
    </source>
</evidence>
<comment type="caution">
    <text evidence="10">The sequence shown here is derived from an EMBL/GenBank/DDBJ whole genome shotgun (WGS) entry which is preliminary data.</text>
</comment>
<sequence length="466" mass="50960">MDDPQVETSAPAADLAQLASTNSRNSRAYFTNRTDAKRQKLSSGKAHELFKSRKSAAQISEYAQVQSLPPVLAAKQPSAASRRKPARDHASGPGRELKLIEGPGATRDSNSALTLRGSQEDGGPGISTRSLASHVSTQPKPDWHAPWKLMRVISGHLGWVRSLAVDPDNKWFASGAGDRTIKIWDLATGSLRLTLTGHISTVRGLAVSPRHPYLFSCGEDKMVKCWDLETNKVIRHYHGHLSGVYALSLHPTLDVLVTGGRDGVARVWDMRTRSNVHVLSGHTGTISDLRCQEADPQVITSSLDSTVRLWDLAAGKTMGVLTHHKKGVRALALHPEEFTFASASTGSIKQWKCPEGAFMQNFEGHNAIINSLCVNRENVLFSGGDNGSMSFWDWKSGHRFQSLDTTAQPGSLDAEAGIMSATYDQSGMRLICGEADKTIKIWKQDEEATPETHPLSWTPTLARRKF</sequence>
<dbReference type="GO" id="GO:0071013">
    <property type="term" value="C:catalytic step 2 spliceosome"/>
    <property type="evidence" value="ECO:0007669"/>
    <property type="project" value="TreeGrafter"/>
</dbReference>
<feature type="region of interest" description="Disordered" evidence="9">
    <location>
        <begin position="67"/>
        <end position="140"/>
    </location>
</feature>
<keyword evidence="11" id="KW-1185">Reference proteome</keyword>
<feature type="compositionally biased region" description="Polar residues" evidence="9">
    <location>
        <begin position="107"/>
        <end position="117"/>
    </location>
</feature>
<evidence type="ECO:0000256" key="5">
    <source>
        <dbReference type="ARBA" id="ARBA00025726"/>
    </source>
</evidence>
<keyword evidence="8" id="KW-0539">Nucleus</keyword>
<comment type="subunit">
    <text evidence="8">Associated with the spliceosome.</text>
</comment>
<organism evidence="10 11">
    <name type="scientific">Cephalotrichum gorgonifer</name>
    <dbReference type="NCBI Taxonomy" id="2041049"/>
    <lineage>
        <taxon>Eukaryota</taxon>
        <taxon>Fungi</taxon>
        <taxon>Dikarya</taxon>
        <taxon>Ascomycota</taxon>
        <taxon>Pezizomycotina</taxon>
        <taxon>Sordariomycetes</taxon>
        <taxon>Hypocreomycetidae</taxon>
        <taxon>Microascales</taxon>
        <taxon>Microascaceae</taxon>
        <taxon>Cephalotrichum</taxon>
    </lineage>
</organism>
<evidence type="ECO:0000256" key="2">
    <source>
        <dbReference type="ARBA" id="ARBA00022728"/>
    </source>
</evidence>
<keyword evidence="1 7" id="KW-0853">WD repeat</keyword>
<dbReference type="GO" id="GO:0000398">
    <property type="term" value="P:mRNA splicing, via spliceosome"/>
    <property type="evidence" value="ECO:0007669"/>
    <property type="project" value="UniProtKB-UniRule"/>
</dbReference>
<dbReference type="PANTHER" id="PTHR19923:SF0">
    <property type="entry name" value="PLEIOTROPIC REGULATOR 1"/>
    <property type="match status" value="1"/>
</dbReference>
<keyword evidence="8" id="KW-0507">mRNA processing</keyword>
<dbReference type="Gene3D" id="2.130.10.10">
    <property type="entry name" value="YVTN repeat-like/Quinoprotein amine dehydrogenase"/>
    <property type="match status" value="1"/>
</dbReference>
<keyword evidence="3 8" id="KW-0677">Repeat</keyword>
<keyword evidence="2 8" id="KW-0747">Spliceosome</keyword>
<feature type="repeat" description="WD" evidence="7">
    <location>
        <begin position="195"/>
        <end position="236"/>
    </location>
</feature>
<dbReference type="SUPFAM" id="SSF50978">
    <property type="entry name" value="WD40 repeat-like"/>
    <property type="match status" value="1"/>
</dbReference>
<feature type="repeat" description="WD" evidence="7">
    <location>
        <begin position="362"/>
        <end position="402"/>
    </location>
</feature>
<evidence type="ECO:0000313" key="10">
    <source>
        <dbReference type="EMBL" id="SPN97832.1"/>
    </source>
</evidence>
<dbReference type="CDD" id="cd00200">
    <property type="entry name" value="WD40"/>
    <property type="match status" value="1"/>
</dbReference>
<evidence type="ECO:0000256" key="6">
    <source>
        <dbReference type="ARBA" id="ARBA00056150"/>
    </source>
</evidence>
<dbReference type="AlphaFoldDB" id="A0AAE8SRL0"/>
<evidence type="ECO:0000256" key="8">
    <source>
        <dbReference type="RuleBase" id="RU369036"/>
    </source>
</evidence>
<dbReference type="EMBL" id="ONZQ02000001">
    <property type="protein sequence ID" value="SPN97832.1"/>
    <property type="molecule type" value="Genomic_DNA"/>
</dbReference>
<reference evidence="10" key="1">
    <citation type="submission" date="2018-03" db="EMBL/GenBank/DDBJ databases">
        <authorList>
            <person name="Guldener U."/>
        </authorList>
    </citation>
    <scope>NUCLEOTIDE SEQUENCE</scope>
</reference>
<protein>
    <recommendedName>
        <fullName evidence="8">Pre-mRNA-splicing factor PRP46</fullName>
    </recommendedName>
    <alternativeName>
        <fullName evidence="8">Pre-mRNA-processing protein 46</fullName>
    </alternativeName>
</protein>
<dbReference type="FunFam" id="2.130.10.10:FF:000012">
    <property type="entry name" value="Putative pleiotropic regulator 1"/>
    <property type="match status" value="1"/>
</dbReference>
<comment type="subcellular location">
    <subcellularLocation>
        <location evidence="8">Nucleus</location>
    </subcellularLocation>
</comment>
<dbReference type="InterPro" id="IPR020472">
    <property type="entry name" value="WD40_PAC1"/>
</dbReference>
<dbReference type="InterPro" id="IPR045241">
    <property type="entry name" value="Prp46/PLRG1-like"/>
</dbReference>
<gene>
    <name evidence="10" type="ORF">DNG_01344</name>
</gene>
<comment type="similarity">
    <text evidence="5 8">Belongs to the WD repeat PRL1/PRL2 family.</text>
</comment>
<feature type="repeat" description="WD" evidence="7">
    <location>
        <begin position="153"/>
        <end position="194"/>
    </location>
</feature>
<dbReference type="PROSITE" id="PS00678">
    <property type="entry name" value="WD_REPEATS_1"/>
    <property type="match status" value="2"/>
</dbReference>
<feature type="repeat" description="WD" evidence="7">
    <location>
        <begin position="237"/>
        <end position="278"/>
    </location>
</feature>
<evidence type="ECO:0000256" key="9">
    <source>
        <dbReference type="SAM" id="MobiDB-lite"/>
    </source>
</evidence>
<dbReference type="InterPro" id="IPR015943">
    <property type="entry name" value="WD40/YVTN_repeat-like_dom_sf"/>
</dbReference>
<feature type="compositionally biased region" description="Polar residues" evidence="9">
    <location>
        <begin position="18"/>
        <end position="33"/>
    </location>
</feature>
<dbReference type="Proteomes" id="UP001187682">
    <property type="component" value="Unassembled WGS sequence"/>
</dbReference>
<dbReference type="Pfam" id="PF00400">
    <property type="entry name" value="WD40"/>
    <property type="match status" value="7"/>
</dbReference>
<dbReference type="InterPro" id="IPR036322">
    <property type="entry name" value="WD40_repeat_dom_sf"/>
</dbReference>
<feature type="compositionally biased region" description="Basic and acidic residues" evidence="9">
    <location>
        <begin position="87"/>
        <end position="99"/>
    </location>
</feature>